<sequence>MPAKRRPEELPDPKQNMWDLIAVILRYQRNQRGLSGDAMGRIIGASKSTVSRLETGDDRMDSKQAAAIDKAWDTGKLYTLLVWYAAIGHDPQWFAQYVRFEQRSEHLRIYEESVVPGLFQTEDYTRALLLAGTQLDPDMVLAERMERQGLLSRNHASHATIIVSQNALEWPIGSPEIMRSQLAHLLEMAALPNVIFRVVPRSWSVGAHQGLNGAFQLLSGDDFGEVVYTEAAGAGRLVSAPSEVRGYGVRYERISAKALDEGASADLIRRLMEDCK</sequence>
<proteinExistence type="predicted"/>
<keyword evidence="3" id="KW-1185">Reference proteome</keyword>
<dbReference type="GO" id="GO:0003677">
    <property type="term" value="F:DNA binding"/>
    <property type="evidence" value="ECO:0007669"/>
    <property type="project" value="InterPro"/>
</dbReference>
<reference evidence="2 3" key="1">
    <citation type="submission" date="2019-12" db="EMBL/GenBank/DDBJ databases">
        <title>Nocardia macrotermitis sp. nov. and Nocardia aurantia sp. nov., isolated from the gut of the fungus growing-termite Macrotermes natalensis.</title>
        <authorList>
            <person name="Christine B."/>
            <person name="Rene B."/>
        </authorList>
    </citation>
    <scope>NUCLEOTIDE SEQUENCE [LARGE SCALE GENOMIC DNA]</scope>
    <source>
        <strain evidence="2 3">DSM 102126</strain>
    </source>
</reference>
<dbReference type="Proteomes" id="UP000431901">
    <property type="component" value="Unassembled WGS sequence"/>
</dbReference>
<evidence type="ECO:0000313" key="3">
    <source>
        <dbReference type="Proteomes" id="UP000431901"/>
    </source>
</evidence>
<evidence type="ECO:0000259" key="1">
    <source>
        <dbReference type="PROSITE" id="PS50943"/>
    </source>
</evidence>
<protein>
    <recommendedName>
        <fullName evidence="1">HTH cro/C1-type domain-containing protein</fullName>
    </recommendedName>
</protein>
<dbReference type="AlphaFoldDB" id="A0A6I4W8G7"/>
<organism evidence="2 3">
    <name type="scientific">Actinomadura rayongensis</name>
    <dbReference type="NCBI Taxonomy" id="1429076"/>
    <lineage>
        <taxon>Bacteria</taxon>
        <taxon>Bacillati</taxon>
        <taxon>Actinomycetota</taxon>
        <taxon>Actinomycetes</taxon>
        <taxon>Streptosporangiales</taxon>
        <taxon>Thermomonosporaceae</taxon>
        <taxon>Actinomadura</taxon>
    </lineage>
</organism>
<comment type="caution">
    <text evidence="2">The sequence shown here is derived from an EMBL/GenBank/DDBJ whole genome shotgun (WGS) entry which is preliminary data.</text>
</comment>
<evidence type="ECO:0000313" key="2">
    <source>
        <dbReference type="EMBL" id="MXQ65070.1"/>
    </source>
</evidence>
<dbReference type="Gene3D" id="1.10.260.40">
    <property type="entry name" value="lambda repressor-like DNA-binding domains"/>
    <property type="match status" value="1"/>
</dbReference>
<dbReference type="SMART" id="SM00530">
    <property type="entry name" value="HTH_XRE"/>
    <property type="match status" value="1"/>
</dbReference>
<dbReference type="OrthoDB" id="3355929at2"/>
<accession>A0A6I4W8G7</accession>
<dbReference type="InterPro" id="IPR010982">
    <property type="entry name" value="Lambda_DNA-bd_dom_sf"/>
</dbReference>
<dbReference type="InterPro" id="IPR001387">
    <property type="entry name" value="Cro/C1-type_HTH"/>
</dbReference>
<dbReference type="Pfam" id="PF19054">
    <property type="entry name" value="DUF5753"/>
    <property type="match status" value="1"/>
</dbReference>
<name>A0A6I4W8G7_9ACTN</name>
<dbReference type="RefSeq" id="WP_161103213.1">
    <property type="nucleotide sequence ID" value="NZ_JBHLYI010000001.1"/>
</dbReference>
<dbReference type="CDD" id="cd00093">
    <property type="entry name" value="HTH_XRE"/>
    <property type="match status" value="1"/>
</dbReference>
<dbReference type="InterPro" id="IPR043917">
    <property type="entry name" value="DUF5753"/>
</dbReference>
<dbReference type="PROSITE" id="PS50943">
    <property type="entry name" value="HTH_CROC1"/>
    <property type="match status" value="1"/>
</dbReference>
<dbReference type="EMBL" id="WUTW01000002">
    <property type="protein sequence ID" value="MXQ65070.1"/>
    <property type="molecule type" value="Genomic_DNA"/>
</dbReference>
<gene>
    <name evidence="2" type="ORF">GQ466_13595</name>
</gene>
<dbReference type="Pfam" id="PF13560">
    <property type="entry name" value="HTH_31"/>
    <property type="match status" value="1"/>
</dbReference>
<feature type="domain" description="HTH cro/C1-type" evidence="1">
    <location>
        <begin position="25"/>
        <end position="56"/>
    </location>
</feature>
<dbReference type="SUPFAM" id="SSF47413">
    <property type="entry name" value="lambda repressor-like DNA-binding domains"/>
    <property type="match status" value="1"/>
</dbReference>